<keyword evidence="2" id="KW-1185">Reference proteome</keyword>
<evidence type="ECO:0000256" key="1">
    <source>
        <dbReference type="SAM" id="Phobius"/>
    </source>
</evidence>
<dbReference type="Proteomes" id="UP000887574">
    <property type="component" value="Unplaced"/>
</dbReference>
<sequence length="190" mass="21380">MINVSQIVPSNASFDRYDDPTTTIFCTSIVPSHLCLLFCHFIFIFLKALLLLAPTSGICLTFRYALSFRHTYDVHLPTSAIVPHINYVHQRITGALRIPVGCFDCVLFSFLSSLNVLDVSNMGFTYRLALLTNKEHLINSAMGVHHWTEKMCLLPPLLDFREPGLLLKDKRVQWSLLSLPPPLFGLCSAA</sequence>
<evidence type="ECO:0000313" key="2">
    <source>
        <dbReference type="Proteomes" id="UP000887574"/>
    </source>
</evidence>
<reference evidence="3" key="1">
    <citation type="submission" date="2022-11" db="UniProtKB">
        <authorList>
            <consortium name="WormBaseParasite"/>
        </authorList>
    </citation>
    <scope>IDENTIFICATION</scope>
</reference>
<proteinExistence type="predicted"/>
<evidence type="ECO:0000313" key="3">
    <source>
        <dbReference type="WBParaSite" id="jg21978"/>
    </source>
</evidence>
<dbReference type="AlphaFoldDB" id="A0A915DNV6"/>
<keyword evidence="1" id="KW-1133">Transmembrane helix</keyword>
<dbReference type="WBParaSite" id="jg21978">
    <property type="protein sequence ID" value="jg21978"/>
    <property type="gene ID" value="jg21978"/>
</dbReference>
<protein>
    <submittedName>
        <fullName evidence="3">Uncharacterized protein</fullName>
    </submittedName>
</protein>
<keyword evidence="1" id="KW-0472">Membrane</keyword>
<keyword evidence="1" id="KW-0812">Transmembrane</keyword>
<feature type="transmembrane region" description="Helical" evidence="1">
    <location>
        <begin position="41"/>
        <end position="62"/>
    </location>
</feature>
<accession>A0A915DNV6</accession>
<name>A0A915DNV6_9BILA</name>
<organism evidence="2 3">
    <name type="scientific">Ditylenchus dipsaci</name>
    <dbReference type="NCBI Taxonomy" id="166011"/>
    <lineage>
        <taxon>Eukaryota</taxon>
        <taxon>Metazoa</taxon>
        <taxon>Ecdysozoa</taxon>
        <taxon>Nematoda</taxon>
        <taxon>Chromadorea</taxon>
        <taxon>Rhabditida</taxon>
        <taxon>Tylenchina</taxon>
        <taxon>Tylenchomorpha</taxon>
        <taxon>Sphaerularioidea</taxon>
        <taxon>Anguinidae</taxon>
        <taxon>Anguininae</taxon>
        <taxon>Ditylenchus</taxon>
    </lineage>
</organism>